<feature type="signal peptide" evidence="5">
    <location>
        <begin position="1"/>
        <end position="17"/>
    </location>
</feature>
<name>A0A9P4JUD0_9PLEO</name>
<dbReference type="GO" id="GO:0006680">
    <property type="term" value="P:glucosylceramide catabolic process"/>
    <property type="evidence" value="ECO:0007669"/>
    <property type="project" value="TreeGrafter"/>
</dbReference>
<sequence>MAILFLLVAAFVATAEARTWPRQANIITVDLTKTYQTMDGFGTSETFQRANQMHALSESNQRYALDLLFNTTSGAGFTILRNGIGSSPDSSSDHMVSIQPKNPGGPKAAPKYVWDGNDNSQVWVSKEAVKYGVQTFYANAWSAPGYMKTNGNDANGGSLCGVGGASCSSGDWRQAYADYLVQYIRYYQAEGVGITHLGFLNEPDLTTSYASMRSSGSQAADFIKILRPTLDAANMTNVKINCCDAEGWNSQSGMLSGLNTVDSMLGVITSHAYTSQPGSPLNTKHPVWQTEAADLQGTWQGSWYSSGGAGEGLTWATNIYNAVVKANCAAYLYWIGVQDGATNSKLIRISDDKKTVTPSKRLWAMANWSRFVRPGAVRVGASGGASGTRVSAFRGVDGRISVQVIGGSGSGTASVKVGGWTVKNASAWITDGSHDLSEQPVTLNADGTVSTSVPSRAMVTFVLEGGE</sequence>
<dbReference type="Gene3D" id="2.60.40.1180">
    <property type="entry name" value="Golgi alpha-mannosidase II"/>
    <property type="match status" value="1"/>
</dbReference>
<dbReference type="OrthoDB" id="2012278at2759"/>
<dbReference type="Gene3D" id="3.20.20.80">
    <property type="entry name" value="Glycosidases"/>
    <property type="match status" value="1"/>
</dbReference>
<dbReference type="SUPFAM" id="SSF51011">
    <property type="entry name" value="Glycosyl hydrolase domain"/>
    <property type="match status" value="1"/>
</dbReference>
<feature type="domain" description="Glycosyl hydrolase family 59 catalytic" evidence="6">
    <location>
        <begin position="58"/>
        <end position="337"/>
    </location>
</feature>
<proteinExistence type="inferred from homology"/>
<organism evidence="7 8">
    <name type="scientific">Delitschia confertaspora ATCC 74209</name>
    <dbReference type="NCBI Taxonomy" id="1513339"/>
    <lineage>
        <taxon>Eukaryota</taxon>
        <taxon>Fungi</taxon>
        <taxon>Dikarya</taxon>
        <taxon>Ascomycota</taxon>
        <taxon>Pezizomycotina</taxon>
        <taxon>Dothideomycetes</taxon>
        <taxon>Pleosporomycetidae</taxon>
        <taxon>Pleosporales</taxon>
        <taxon>Delitschiaceae</taxon>
        <taxon>Delitschia</taxon>
    </lineage>
</organism>
<evidence type="ECO:0000256" key="1">
    <source>
        <dbReference type="ARBA" id="ARBA00005382"/>
    </source>
</evidence>
<evidence type="ECO:0000256" key="2">
    <source>
        <dbReference type="ARBA" id="ARBA00022729"/>
    </source>
</evidence>
<accession>A0A9P4JUD0</accession>
<gene>
    <name evidence="7" type="ORF">GQ43DRAFT_301558</name>
</gene>
<dbReference type="InterPro" id="IPR001139">
    <property type="entry name" value="Glyco_hydro_30"/>
</dbReference>
<comment type="caution">
    <text evidence="7">The sequence shown here is derived from an EMBL/GenBank/DDBJ whole genome shotgun (WGS) entry which is preliminary data.</text>
</comment>
<feature type="region of interest" description="Disordered" evidence="4">
    <location>
        <begin position="87"/>
        <end position="107"/>
    </location>
</feature>
<dbReference type="AlphaFoldDB" id="A0A9P4JUD0"/>
<comment type="similarity">
    <text evidence="1">Belongs to the glycosyl hydrolase 30 family.</text>
</comment>
<keyword evidence="2 5" id="KW-0732">Signal</keyword>
<dbReference type="Proteomes" id="UP000799536">
    <property type="component" value="Unassembled WGS sequence"/>
</dbReference>
<dbReference type="EMBL" id="ML993926">
    <property type="protein sequence ID" value="KAF2202723.1"/>
    <property type="molecule type" value="Genomic_DNA"/>
</dbReference>
<dbReference type="InterPro" id="IPR049161">
    <property type="entry name" value="GH59_cat"/>
</dbReference>
<reference evidence="7" key="1">
    <citation type="journal article" date="2020" name="Stud. Mycol.">
        <title>101 Dothideomycetes genomes: a test case for predicting lifestyles and emergence of pathogens.</title>
        <authorList>
            <person name="Haridas S."/>
            <person name="Albert R."/>
            <person name="Binder M."/>
            <person name="Bloem J."/>
            <person name="Labutti K."/>
            <person name="Salamov A."/>
            <person name="Andreopoulos B."/>
            <person name="Baker S."/>
            <person name="Barry K."/>
            <person name="Bills G."/>
            <person name="Bluhm B."/>
            <person name="Cannon C."/>
            <person name="Castanera R."/>
            <person name="Culley D."/>
            <person name="Daum C."/>
            <person name="Ezra D."/>
            <person name="Gonzalez J."/>
            <person name="Henrissat B."/>
            <person name="Kuo A."/>
            <person name="Liang C."/>
            <person name="Lipzen A."/>
            <person name="Lutzoni F."/>
            <person name="Magnuson J."/>
            <person name="Mondo S."/>
            <person name="Nolan M."/>
            <person name="Ohm R."/>
            <person name="Pangilinan J."/>
            <person name="Park H.-J."/>
            <person name="Ramirez L."/>
            <person name="Alfaro M."/>
            <person name="Sun H."/>
            <person name="Tritt A."/>
            <person name="Yoshinaga Y."/>
            <person name="Zwiers L.-H."/>
            <person name="Turgeon B."/>
            <person name="Goodwin S."/>
            <person name="Spatafora J."/>
            <person name="Crous P."/>
            <person name="Grigoriev I."/>
        </authorList>
    </citation>
    <scope>NUCLEOTIDE SEQUENCE</scope>
    <source>
        <strain evidence="7">ATCC 74209</strain>
    </source>
</reference>
<dbReference type="SUPFAM" id="SSF51445">
    <property type="entry name" value="(Trans)glycosidases"/>
    <property type="match status" value="1"/>
</dbReference>
<dbReference type="GO" id="GO:0004348">
    <property type="term" value="F:glucosylceramidase activity"/>
    <property type="evidence" value="ECO:0007669"/>
    <property type="project" value="InterPro"/>
</dbReference>
<evidence type="ECO:0000313" key="8">
    <source>
        <dbReference type="Proteomes" id="UP000799536"/>
    </source>
</evidence>
<dbReference type="Pfam" id="PF02057">
    <property type="entry name" value="Glyco_hydro_59"/>
    <property type="match status" value="1"/>
</dbReference>
<evidence type="ECO:0000256" key="5">
    <source>
        <dbReference type="SAM" id="SignalP"/>
    </source>
</evidence>
<dbReference type="InterPro" id="IPR017853">
    <property type="entry name" value="GH"/>
</dbReference>
<feature type="chain" id="PRO_5040193857" evidence="5">
    <location>
        <begin position="18"/>
        <end position="467"/>
    </location>
</feature>
<dbReference type="PANTHER" id="PTHR11069:SF23">
    <property type="entry name" value="LYSOSOMAL ACID GLUCOSYLCERAMIDASE"/>
    <property type="match status" value="1"/>
</dbReference>
<keyword evidence="8" id="KW-1185">Reference proteome</keyword>
<evidence type="ECO:0000256" key="3">
    <source>
        <dbReference type="ARBA" id="ARBA00022801"/>
    </source>
</evidence>
<evidence type="ECO:0000259" key="6">
    <source>
        <dbReference type="Pfam" id="PF02057"/>
    </source>
</evidence>
<keyword evidence="3" id="KW-0378">Hydrolase</keyword>
<dbReference type="InterPro" id="IPR013780">
    <property type="entry name" value="Glyco_hydro_b"/>
</dbReference>
<dbReference type="GO" id="GO:0016020">
    <property type="term" value="C:membrane"/>
    <property type="evidence" value="ECO:0007669"/>
    <property type="project" value="GOC"/>
</dbReference>
<protein>
    <submittedName>
        <fullName evidence="7">Endo-exoxylanase</fullName>
    </submittedName>
</protein>
<dbReference type="PANTHER" id="PTHR11069">
    <property type="entry name" value="GLUCOSYLCERAMIDASE"/>
    <property type="match status" value="1"/>
</dbReference>
<evidence type="ECO:0000256" key="4">
    <source>
        <dbReference type="SAM" id="MobiDB-lite"/>
    </source>
</evidence>
<evidence type="ECO:0000313" key="7">
    <source>
        <dbReference type="EMBL" id="KAF2202723.1"/>
    </source>
</evidence>